<evidence type="ECO:0000313" key="6">
    <source>
        <dbReference type="Proteomes" id="UP000261540"/>
    </source>
</evidence>
<feature type="domain" description="PLD phosphodiesterase" evidence="4">
    <location>
        <begin position="413"/>
        <end position="439"/>
    </location>
</feature>
<dbReference type="InterPro" id="IPR032803">
    <property type="entry name" value="PLDc_3"/>
</dbReference>
<dbReference type="Ensembl" id="ENSPKIT00000042846.1">
    <property type="protein sequence ID" value="ENSPKIP00000018316.1"/>
    <property type="gene ID" value="ENSPKIG00000003916.1"/>
</dbReference>
<sequence length="499" mass="55610">MFSPYTALHDNYVSNRKNIGRKCKTFTLSVGCLAALGTLLFLTLREKSTHKAGDPGGVRAAGGSAAWDPEDDQLSQHPVSDGQCRIVLAESIPLYMNYDSNATFGIPMYEAWKDLLTRATNSVYVASFYWTLTDYDIGVNSSTDWLGRDIFKRFQDLPSRNVSVWVATSVPTVRNNSTDLKVLKAKGIHVRKVNFGHLTGGVLHTKLWVVDMKHIFIGSANMDWRALTQVKELGVVVYDCPHLAADLYKIFKSYWVMGRHNASVPKHWPAYFDTSINKESPLMVNISGAASAIYISASPPSFCPSTRTMDLDAILTVIQEAELFVDVAVMEYFPTSRFTKPSSYWPALDDALRQTAFAKQVAVRLLVSCGQDTDPAMLPFLKSLNDLHYPAANISIEVKVYIVPVANQSDIPFSRVNHNKYMVTDKAAYVGTSNWSADYFANTAGVGLVVSQNKPHPGRTGQTLQEQLRAAFERDWNSRYAFKLSNLGYNPECTFTNRS</sequence>
<dbReference type="SMART" id="SM00155">
    <property type="entry name" value="PLDc"/>
    <property type="match status" value="2"/>
</dbReference>
<dbReference type="InterPro" id="IPR001736">
    <property type="entry name" value="PLipase_D/transphosphatidylase"/>
</dbReference>
<dbReference type="STRING" id="1676925.ENSPKIP00000018316"/>
<reference evidence="5" key="2">
    <citation type="submission" date="2025-09" db="UniProtKB">
        <authorList>
            <consortium name="Ensembl"/>
        </authorList>
    </citation>
    <scope>IDENTIFICATION</scope>
</reference>
<evidence type="ECO:0000313" key="5">
    <source>
        <dbReference type="Ensembl" id="ENSPKIP00000018316.1"/>
    </source>
</evidence>
<dbReference type="Proteomes" id="UP000261540">
    <property type="component" value="Unplaced"/>
</dbReference>
<dbReference type="Pfam" id="PF00614">
    <property type="entry name" value="PLDc"/>
    <property type="match status" value="1"/>
</dbReference>
<feature type="domain" description="PLD phosphodiesterase" evidence="4">
    <location>
        <begin position="199"/>
        <end position="226"/>
    </location>
</feature>
<protein>
    <submittedName>
        <fullName evidence="5">Phospholipase D family member 4</fullName>
    </submittedName>
</protein>
<comment type="similarity">
    <text evidence="1">Belongs to the phospholipase D family.</text>
</comment>
<evidence type="ECO:0000256" key="2">
    <source>
        <dbReference type="SAM" id="MobiDB-lite"/>
    </source>
</evidence>
<keyword evidence="3" id="KW-0812">Transmembrane</keyword>
<evidence type="ECO:0000256" key="1">
    <source>
        <dbReference type="ARBA" id="ARBA00008664"/>
    </source>
</evidence>
<feature type="region of interest" description="Disordered" evidence="2">
    <location>
        <begin position="50"/>
        <end position="78"/>
    </location>
</feature>
<dbReference type="PANTHER" id="PTHR10185">
    <property type="entry name" value="PHOSPHOLIPASE D - RELATED"/>
    <property type="match status" value="1"/>
</dbReference>
<keyword evidence="6" id="KW-1185">Reference proteome</keyword>
<dbReference type="OrthoDB" id="1923775at2759"/>
<organism evidence="5 6">
    <name type="scientific">Paramormyrops kingsleyae</name>
    <dbReference type="NCBI Taxonomy" id="1676925"/>
    <lineage>
        <taxon>Eukaryota</taxon>
        <taxon>Metazoa</taxon>
        <taxon>Chordata</taxon>
        <taxon>Craniata</taxon>
        <taxon>Vertebrata</taxon>
        <taxon>Euteleostomi</taxon>
        <taxon>Actinopterygii</taxon>
        <taxon>Neopterygii</taxon>
        <taxon>Teleostei</taxon>
        <taxon>Osteoglossocephala</taxon>
        <taxon>Osteoglossomorpha</taxon>
        <taxon>Osteoglossiformes</taxon>
        <taxon>Mormyridae</taxon>
        <taxon>Paramormyrops</taxon>
    </lineage>
</organism>
<dbReference type="Pfam" id="PF13918">
    <property type="entry name" value="PLDc_3"/>
    <property type="match status" value="1"/>
</dbReference>
<evidence type="ECO:0000256" key="3">
    <source>
        <dbReference type="SAM" id="Phobius"/>
    </source>
</evidence>
<dbReference type="Gene3D" id="3.30.870.10">
    <property type="entry name" value="Endonuclease Chain A"/>
    <property type="match status" value="2"/>
</dbReference>
<dbReference type="PANTHER" id="PTHR10185:SF8">
    <property type="entry name" value="5'-3' EXONUCLEASE PLD4"/>
    <property type="match status" value="1"/>
</dbReference>
<reference evidence="5" key="1">
    <citation type="submission" date="2025-08" db="UniProtKB">
        <authorList>
            <consortium name="Ensembl"/>
        </authorList>
    </citation>
    <scope>IDENTIFICATION</scope>
</reference>
<dbReference type="PROSITE" id="PS50035">
    <property type="entry name" value="PLD"/>
    <property type="match status" value="2"/>
</dbReference>
<accession>A0A3B3RKT6</accession>
<dbReference type="GO" id="GO:0003824">
    <property type="term" value="F:catalytic activity"/>
    <property type="evidence" value="ECO:0007669"/>
    <property type="project" value="InterPro"/>
</dbReference>
<proteinExistence type="inferred from homology"/>
<keyword evidence="3" id="KW-0472">Membrane</keyword>
<dbReference type="InterPro" id="IPR050874">
    <property type="entry name" value="Diverse_PLD-related"/>
</dbReference>
<name>A0A3B3RKT6_9TELE</name>
<dbReference type="AlphaFoldDB" id="A0A3B3RKT6"/>
<dbReference type="SUPFAM" id="SSF56024">
    <property type="entry name" value="Phospholipase D/nuclease"/>
    <property type="match status" value="2"/>
</dbReference>
<feature type="transmembrane region" description="Helical" evidence="3">
    <location>
        <begin position="26"/>
        <end position="44"/>
    </location>
</feature>
<keyword evidence="3" id="KW-1133">Transmembrane helix</keyword>
<dbReference type="GeneTree" id="ENSGT00950000183059"/>
<evidence type="ECO:0000259" key="4">
    <source>
        <dbReference type="PROSITE" id="PS50035"/>
    </source>
</evidence>